<keyword evidence="3" id="KW-1185">Reference proteome</keyword>
<dbReference type="PANTHER" id="PTHR36619">
    <property type="entry name" value="OS04G0208900 PROTEIN"/>
    <property type="match status" value="1"/>
</dbReference>
<dbReference type="Proteomes" id="UP000231279">
    <property type="component" value="Unassembled WGS sequence"/>
</dbReference>
<keyword evidence="1" id="KW-0732">Signal</keyword>
<evidence type="ECO:0000256" key="1">
    <source>
        <dbReference type="SAM" id="SignalP"/>
    </source>
</evidence>
<evidence type="ECO:0008006" key="4">
    <source>
        <dbReference type="Google" id="ProtNLM"/>
    </source>
</evidence>
<organism evidence="2 3">
    <name type="scientific">Handroanthus impetiginosus</name>
    <dbReference type="NCBI Taxonomy" id="429701"/>
    <lineage>
        <taxon>Eukaryota</taxon>
        <taxon>Viridiplantae</taxon>
        <taxon>Streptophyta</taxon>
        <taxon>Embryophyta</taxon>
        <taxon>Tracheophyta</taxon>
        <taxon>Spermatophyta</taxon>
        <taxon>Magnoliopsida</taxon>
        <taxon>eudicotyledons</taxon>
        <taxon>Gunneridae</taxon>
        <taxon>Pentapetalae</taxon>
        <taxon>asterids</taxon>
        <taxon>lamiids</taxon>
        <taxon>Lamiales</taxon>
        <taxon>Bignoniaceae</taxon>
        <taxon>Crescentiina</taxon>
        <taxon>Tabebuia alliance</taxon>
        <taxon>Handroanthus</taxon>
    </lineage>
</organism>
<reference evidence="3" key="1">
    <citation type="journal article" date="2018" name="Gigascience">
        <title>Genome assembly of the Pink Ipe (Handroanthus impetiginosus, Bignoniaceae), a highly valued, ecologically keystone Neotropical timber forest tree.</title>
        <authorList>
            <person name="Silva-Junior O.B."/>
            <person name="Grattapaglia D."/>
            <person name="Novaes E."/>
            <person name="Collevatti R.G."/>
        </authorList>
    </citation>
    <scope>NUCLEOTIDE SEQUENCE [LARGE SCALE GENOMIC DNA]</scope>
    <source>
        <strain evidence="3">cv. UFG-1</strain>
    </source>
</reference>
<feature type="signal peptide" evidence="1">
    <location>
        <begin position="1"/>
        <end position="26"/>
    </location>
</feature>
<dbReference type="PANTHER" id="PTHR36619:SF2">
    <property type="entry name" value="OS04G0208900 PROTEIN"/>
    <property type="match status" value="1"/>
</dbReference>
<sequence>MSKIIMLSIIFTLHLLLFNPIHQAMARHYPILPSAPSTALPIASKAGDYVTMTPYLNHKQRVFHRQEVKNCMPKGLRRSSTPSRYVNYHTVGLRCLPGKNSPRP</sequence>
<dbReference type="OrthoDB" id="1052227at2759"/>
<dbReference type="EMBL" id="NKXS01005482">
    <property type="protein sequence ID" value="PIN03548.1"/>
    <property type="molecule type" value="Genomic_DNA"/>
</dbReference>
<feature type="chain" id="PRO_5013856461" description="Neprosin activation peptide domain-containing protein" evidence="1">
    <location>
        <begin position="27"/>
        <end position="104"/>
    </location>
</feature>
<protein>
    <recommendedName>
        <fullName evidence="4">Neprosin activation peptide domain-containing protein</fullName>
    </recommendedName>
</protein>
<name>A0A2G9GE34_9LAMI</name>
<comment type="caution">
    <text evidence="2">The sequence shown here is derived from an EMBL/GenBank/DDBJ whole genome shotgun (WGS) entry which is preliminary data.</text>
</comment>
<dbReference type="AlphaFoldDB" id="A0A2G9GE34"/>
<evidence type="ECO:0000313" key="3">
    <source>
        <dbReference type="Proteomes" id="UP000231279"/>
    </source>
</evidence>
<accession>A0A2G9GE34</accession>
<evidence type="ECO:0000313" key="2">
    <source>
        <dbReference type="EMBL" id="PIN03548.1"/>
    </source>
</evidence>
<gene>
    <name evidence="2" type="ORF">CDL12_23919</name>
</gene>
<proteinExistence type="predicted"/>